<dbReference type="PANTHER" id="PTHR30524">
    <property type="entry name" value="MANNITOL-1-PHOSPHATE 5-DEHYDROGENASE"/>
    <property type="match status" value="1"/>
</dbReference>
<comment type="caution">
    <text evidence="5">The sequence shown here is derived from an EMBL/GenBank/DDBJ whole genome shotgun (WGS) entry which is preliminary data.</text>
</comment>
<evidence type="ECO:0000256" key="2">
    <source>
        <dbReference type="ARBA" id="ARBA00023027"/>
    </source>
</evidence>
<dbReference type="InterPro" id="IPR008927">
    <property type="entry name" value="6-PGluconate_DH-like_C_sf"/>
</dbReference>
<dbReference type="SUPFAM" id="SSF51735">
    <property type="entry name" value="NAD(P)-binding Rossmann-fold domains"/>
    <property type="match status" value="1"/>
</dbReference>
<keyword evidence="2" id="KW-0520">NAD</keyword>
<dbReference type="AlphaFoldDB" id="A0A512REI8"/>
<dbReference type="EMBL" id="BKAU01000001">
    <property type="protein sequence ID" value="GEP94109.1"/>
    <property type="molecule type" value="Genomic_DNA"/>
</dbReference>
<reference evidence="5 6" key="1">
    <citation type="submission" date="2019-07" db="EMBL/GenBank/DDBJ databases">
        <title>Whole genome shotgun sequence of Chitinophaga cymbidii NBRC 109752.</title>
        <authorList>
            <person name="Hosoyama A."/>
            <person name="Uohara A."/>
            <person name="Ohji S."/>
            <person name="Ichikawa N."/>
        </authorList>
    </citation>
    <scope>NUCLEOTIDE SEQUENCE [LARGE SCALE GENOMIC DNA]</scope>
    <source>
        <strain evidence="5 6">NBRC 109752</strain>
    </source>
</reference>
<keyword evidence="1" id="KW-0560">Oxidoreductase</keyword>
<dbReference type="InterPro" id="IPR036291">
    <property type="entry name" value="NAD(P)-bd_dom_sf"/>
</dbReference>
<evidence type="ECO:0000313" key="6">
    <source>
        <dbReference type="Proteomes" id="UP000321436"/>
    </source>
</evidence>
<gene>
    <name evidence="5" type="primary">uxaB_1</name>
    <name evidence="5" type="ORF">CCY01nite_03690</name>
</gene>
<feature type="domain" description="Mannitol dehydrogenase C-terminal" evidence="4">
    <location>
        <begin position="281"/>
        <end position="483"/>
    </location>
</feature>
<protein>
    <submittedName>
        <fullName evidence="5">Altronate oxidoreductase</fullName>
    </submittedName>
</protein>
<dbReference type="InterPro" id="IPR013131">
    <property type="entry name" value="Mannitol_DH_N"/>
</dbReference>
<dbReference type="SUPFAM" id="SSF48179">
    <property type="entry name" value="6-phosphogluconate dehydrogenase C-terminal domain-like"/>
    <property type="match status" value="1"/>
</dbReference>
<dbReference type="InterPro" id="IPR013328">
    <property type="entry name" value="6PGD_dom2"/>
</dbReference>
<dbReference type="GO" id="GO:0008926">
    <property type="term" value="F:mannitol-1-phosphate 5-dehydrogenase activity"/>
    <property type="evidence" value="ECO:0007669"/>
    <property type="project" value="TreeGrafter"/>
</dbReference>
<dbReference type="InterPro" id="IPR013118">
    <property type="entry name" value="Mannitol_DH_C"/>
</dbReference>
<evidence type="ECO:0000313" key="5">
    <source>
        <dbReference type="EMBL" id="GEP94109.1"/>
    </source>
</evidence>
<dbReference type="Pfam" id="PF08125">
    <property type="entry name" value="Mannitol_dh_C"/>
    <property type="match status" value="1"/>
</dbReference>
<evidence type="ECO:0000259" key="3">
    <source>
        <dbReference type="Pfam" id="PF01232"/>
    </source>
</evidence>
<accession>A0A512REI8</accession>
<dbReference type="GO" id="GO:0019592">
    <property type="term" value="P:mannitol catabolic process"/>
    <property type="evidence" value="ECO:0007669"/>
    <property type="project" value="TreeGrafter"/>
</dbReference>
<dbReference type="GO" id="GO:0005829">
    <property type="term" value="C:cytosol"/>
    <property type="evidence" value="ECO:0007669"/>
    <property type="project" value="TreeGrafter"/>
</dbReference>
<name>A0A512REI8_9BACT</name>
<sequence length="502" mass="55853">MLSRLNRQHVVNNPAWGISEDYFQYPEKVLQFGTGVLLRGLVDYLVDDANKKGIFKGRIVVIKSTDGEAGAFAAQDGLYTTHIKGIAQGRPVDQYLVNASISRVLQSNAEWEAILETVGQPQLEIIVSNTTEVGIQYVEEHIAAGVPASYPGKLLALLYERYRRFEGAADKGFVIIPTELVVDNGKLLQEIVLKLAGYNKLPDAFINWITSANRFCSSLVDRIVPGRPKDLAECWKEAGYEDELWIDAEPFLLWAIEGDEAVAEKLSFRKADERMLVAASITPYREQKLRILNGSHTAAVCLGYLSGLNTVYECMQDAFMNSFFKKAVMEEILPTLSALGPQTAQFAQDVLDRFANPSIEHKLLSITFQTSSKMNARNVQTILRYHDAKGLLPESICLGFAATLLFLRPAQELNGKYKGARDGEYYDINDDNAAVFAQYWSTVKSPEYAEVAAMVKAICSDKKLWETDLDKLPGFADAITGHLTGMMQHGVKGYITNHSRVL</sequence>
<dbReference type="OrthoDB" id="9768714at2"/>
<dbReference type="Gene3D" id="3.40.50.720">
    <property type="entry name" value="NAD(P)-binding Rossmann-like Domain"/>
    <property type="match status" value="1"/>
</dbReference>
<dbReference type="PANTHER" id="PTHR30524:SF0">
    <property type="entry name" value="ALTRONATE OXIDOREDUCTASE-RELATED"/>
    <property type="match status" value="1"/>
</dbReference>
<dbReference type="Pfam" id="PF01232">
    <property type="entry name" value="Mannitol_dh"/>
    <property type="match status" value="1"/>
</dbReference>
<proteinExistence type="predicted"/>
<feature type="domain" description="Mannitol dehydrogenase N-terminal" evidence="3">
    <location>
        <begin position="28"/>
        <end position="267"/>
    </location>
</feature>
<evidence type="ECO:0000256" key="1">
    <source>
        <dbReference type="ARBA" id="ARBA00023002"/>
    </source>
</evidence>
<keyword evidence="6" id="KW-1185">Reference proteome</keyword>
<dbReference type="RefSeq" id="WP_146857602.1">
    <property type="nucleotide sequence ID" value="NZ_BKAU01000001.1"/>
</dbReference>
<dbReference type="NCBIfam" id="NF002969">
    <property type="entry name" value="PRK03643.1"/>
    <property type="match status" value="1"/>
</dbReference>
<evidence type="ECO:0000259" key="4">
    <source>
        <dbReference type="Pfam" id="PF08125"/>
    </source>
</evidence>
<dbReference type="Proteomes" id="UP000321436">
    <property type="component" value="Unassembled WGS sequence"/>
</dbReference>
<dbReference type="Gene3D" id="1.10.1040.10">
    <property type="entry name" value="N-(1-d-carboxylethyl)-l-norvaline Dehydrogenase, domain 2"/>
    <property type="match status" value="1"/>
</dbReference>
<organism evidence="5 6">
    <name type="scientific">Chitinophaga cymbidii</name>
    <dbReference type="NCBI Taxonomy" id="1096750"/>
    <lineage>
        <taxon>Bacteria</taxon>
        <taxon>Pseudomonadati</taxon>
        <taxon>Bacteroidota</taxon>
        <taxon>Chitinophagia</taxon>
        <taxon>Chitinophagales</taxon>
        <taxon>Chitinophagaceae</taxon>
        <taxon>Chitinophaga</taxon>
    </lineage>
</organism>